<accession>A0A1W1WR39</accession>
<gene>
    <name evidence="1" type="ORF">SAMN00768000_3732</name>
</gene>
<name>A0A1W1WR39_SULTA</name>
<dbReference type="EMBL" id="FWWY01000002">
    <property type="protein sequence ID" value="SMC08193.1"/>
    <property type="molecule type" value="Genomic_DNA"/>
</dbReference>
<protein>
    <submittedName>
        <fullName evidence="1">Uncharacterized protein</fullName>
    </submittedName>
</protein>
<reference evidence="2" key="1">
    <citation type="submission" date="2017-04" db="EMBL/GenBank/DDBJ databases">
        <authorList>
            <person name="Varghese N."/>
            <person name="Submissions S."/>
        </authorList>
    </citation>
    <scope>NUCLEOTIDE SEQUENCE [LARGE SCALE GENOMIC DNA]</scope>
    <source>
        <strain evidence="2">DSM 9293</strain>
    </source>
</reference>
<dbReference type="AlphaFoldDB" id="A0A1W1WR39"/>
<dbReference type="RefSeq" id="WP_084662289.1">
    <property type="nucleotide sequence ID" value="NZ_FWWY01000002.1"/>
</dbReference>
<keyword evidence="2" id="KW-1185">Reference proteome</keyword>
<evidence type="ECO:0000313" key="1">
    <source>
        <dbReference type="EMBL" id="SMC08193.1"/>
    </source>
</evidence>
<proteinExistence type="predicted"/>
<sequence>MSSPPFPNLSSQSWELLRPHAKPFVSVIRTLIAREPATHELWHALRHDLSTQPEQWLVRLNWWAVQSGYPGFTRHDWDRLSQLATTTADWSWASIVPALILLALIDP</sequence>
<dbReference type="Proteomes" id="UP000192660">
    <property type="component" value="Unassembled WGS sequence"/>
</dbReference>
<organism evidence="1 2">
    <name type="scientific">Sulfobacillus thermosulfidooxidans (strain DSM 9293 / VKM B-1269 / AT-1)</name>
    <dbReference type="NCBI Taxonomy" id="929705"/>
    <lineage>
        <taxon>Bacteria</taxon>
        <taxon>Bacillati</taxon>
        <taxon>Bacillota</taxon>
        <taxon>Clostridia</taxon>
        <taxon>Eubacteriales</taxon>
        <taxon>Clostridiales Family XVII. Incertae Sedis</taxon>
        <taxon>Sulfobacillus</taxon>
    </lineage>
</organism>
<evidence type="ECO:0000313" key="2">
    <source>
        <dbReference type="Proteomes" id="UP000192660"/>
    </source>
</evidence>